<evidence type="ECO:0000256" key="1">
    <source>
        <dbReference type="ARBA" id="ARBA00022723"/>
    </source>
</evidence>
<evidence type="ECO:0000256" key="4">
    <source>
        <dbReference type="ARBA" id="ARBA00022833"/>
    </source>
</evidence>
<feature type="domain" description="C2HC/C3H-type" evidence="7">
    <location>
        <begin position="216"/>
        <end position="245"/>
    </location>
</feature>
<gene>
    <name evidence="8" type="ORF">SteCoe_27337</name>
</gene>
<evidence type="ECO:0000256" key="2">
    <source>
        <dbReference type="ARBA" id="ARBA00022737"/>
    </source>
</evidence>
<sequence length="261" mass="29364">MKFGSSKPVSEQELNQARACLKLLKKRLITDPPTYFTQNSVPPEPSNNYRKVFKPENKPPQAPQPVASSPQVRPPLKKPNNVAIDSSKGFSQYNFEGVEGAIPNSNDERVECPDCGRKFLPESLEKHINICKKVFMSKRKQFISAEQREVDELTIAKKKPDPKKPPAASKSSKNNKWKMQSEQFRANMKAARMATSGDEAGYQAAMKIASDYEQQQLVPCPHCDRTFNEDAAKRHIPICADKARKAQMKNGPIKPPQRGKK</sequence>
<accession>A0A1R2BAV8</accession>
<dbReference type="EMBL" id="MPUH01000789">
    <property type="protein sequence ID" value="OMJ73887.1"/>
    <property type="molecule type" value="Genomic_DNA"/>
</dbReference>
<evidence type="ECO:0000313" key="9">
    <source>
        <dbReference type="Proteomes" id="UP000187209"/>
    </source>
</evidence>
<evidence type="ECO:0000256" key="6">
    <source>
        <dbReference type="SAM" id="MobiDB-lite"/>
    </source>
</evidence>
<feature type="compositionally biased region" description="Basic and acidic residues" evidence="6">
    <location>
        <begin position="152"/>
        <end position="164"/>
    </location>
</feature>
<dbReference type="GO" id="GO:0008270">
    <property type="term" value="F:zinc ion binding"/>
    <property type="evidence" value="ECO:0007669"/>
    <property type="project" value="UniProtKB-KW"/>
</dbReference>
<dbReference type="InterPro" id="IPR026319">
    <property type="entry name" value="ZC2HC1A/B-like"/>
</dbReference>
<evidence type="ECO:0000313" key="8">
    <source>
        <dbReference type="EMBL" id="OMJ73887.1"/>
    </source>
</evidence>
<dbReference type="AlphaFoldDB" id="A0A1R2BAV8"/>
<keyword evidence="2" id="KW-0677">Repeat</keyword>
<proteinExistence type="predicted"/>
<feature type="compositionally biased region" description="Polar residues" evidence="6">
    <location>
        <begin position="35"/>
        <end position="49"/>
    </location>
</feature>
<keyword evidence="1" id="KW-0479">Metal-binding</keyword>
<dbReference type="PROSITE" id="PS52027">
    <property type="entry name" value="ZF_C2HC_C3H"/>
    <property type="match status" value="2"/>
</dbReference>
<dbReference type="PANTHER" id="PTHR13555:SF36">
    <property type="entry name" value="ZINC FINGER C2HC DOMAIN-CONTAINING PROTEIN 1B"/>
    <property type="match status" value="1"/>
</dbReference>
<dbReference type="OrthoDB" id="448502at2759"/>
<reference evidence="8 9" key="1">
    <citation type="submission" date="2016-11" db="EMBL/GenBank/DDBJ databases">
        <title>The macronuclear genome of Stentor coeruleus: a giant cell with tiny introns.</title>
        <authorList>
            <person name="Slabodnick M."/>
            <person name="Ruby J.G."/>
            <person name="Reiff S.B."/>
            <person name="Swart E.C."/>
            <person name="Gosai S."/>
            <person name="Prabakaran S."/>
            <person name="Witkowska E."/>
            <person name="Larue G.E."/>
            <person name="Fisher S."/>
            <person name="Freeman R.M."/>
            <person name="Gunawardena J."/>
            <person name="Chu W."/>
            <person name="Stover N.A."/>
            <person name="Gregory B.D."/>
            <person name="Nowacki M."/>
            <person name="Derisi J."/>
            <person name="Roy S.W."/>
            <person name="Marshall W.F."/>
            <person name="Sood P."/>
        </authorList>
    </citation>
    <scope>NUCLEOTIDE SEQUENCE [LARGE SCALE GENOMIC DNA]</scope>
    <source>
        <strain evidence="8">WM001</strain>
    </source>
</reference>
<feature type="region of interest" description="Disordered" evidence="6">
    <location>
        <begin position="152"/>
        <end position="179"/>
    </location>
</feature>
<evidence type="ECO:0000259" key="7">
    <source>
        <dbReference type="PROSITE" id="PS52027"/>
    </source>
</evidence>
<dbReference type="InterPro" id="IPR049899">
    <property type="entry name" value="Znf_C2HC_C3H"/>
</dbReference>
<name>A0A1R2BAV8_9CILI</name>
<keyword evidence="9" id="KW-1185">Reference proteome</keyword>
<evidence type="ECO:0000256" key="5">
    <source>
        <dbReference type="PROSITE-ProRule" id="PRU01371"/>
    </source>
</evidence>
<dbReference type="PANTHER" id="PTHR13555">
    <property type="entry name" value="C2H2 ZINC FINGER CGI-62-RELATED"/>
    <property type="match status" value="1"/>
</dbReference>
<protein>
    <recommendedName>
        <fullName evidence="7">C2HC/C3H-type domain-containing protein</fullName>
    </recommendedName>
</protein>
<dbReference type="Pfam" id="PF13913">
    <property type="entry name" value="zf-C2HC_2"/>
    <property type="match status" value="2"/>
</dbReference>
<evidence type="ECO:0000256" key="3">
    <source>
        <dbReference type="ARBA" id="ARBA00022771"/>
    </source>
</evidence>
<dbReference type="Gene3D" id="3.30.160.60">
    <property type="entry name" value="Classic Zinc Finger"/>
    <property type="match status" value="2"/>
</dbReference>
<feature type="region of interest" description="Disordered" evidence="6">
    <location>
        <begin position="242"/>
        <end position="261"/>
    </location>
</feature>
<dbReference type="Proteomes" id="UP000187209">
    <property type="component" value="Unassembled WGS sequence"/>
</dbReference>
<keyword evidence="3 5" id="KW-0863">Zinc-finger</keyword>
<feature type="compositionally biased region" description="Low complexity" evidence="6">
    <location>
        <begin position="166"/>
        <end position="178"/>
    </location>
</feature>
<feature type="domain" description="C2HC/C3H-type" evidence="7">
    <location>
        <begin position="108"/>
        <end position="137"/>
    </location>
</feature>
<keyword evidence="4" id="KW-0862">Zinc</keyword>
<feature type="region of interest" description="Disordered" evidence="6">
    <location>
        <begin position="32"/>
        <end position="87"/>
    </location>
</feature>
<comment type="caution">
    <text evidence="8">The sequence shown here is derived from an EMBL/GenBank/DDBJ whole genome shotgun (WGS) entry which is preliminary data.</text>
</comment>
<organism evidence="8 9">
    <name type="scientific">Stentor coeruleus</name>
    <dbReference type="NCBI Taxonomy" id="5963"/>
    <lineage>
        <taxon>Eukaryota</taxon>
        <taxon>Sar</taxon>
        <taxon>Alveolata</taxon>
        <taxon>Ciliophora</taxon>
        <taxon>Postciliodesmatophora</taxon>
        <taxon>Heterotrichea</taxon>
        <taxon>Heterotrichida</taxon>
        <taxon>Stentoridae</taxon>
        <taxon>Stentor</taxon>
    </lineage>
</organism>